<organism evidence="2 3">
    <name type="scientific">Prunus armeniaca</name>
    <name type="common">Apricot</name>
    <name type="synonym">Armeniaca vulgaris</name>
    <dbReference type="NCBI Taxonomy" id="36596"/>
    <lineage>
        <taxon>Eukaryota</taxon>
        <taxon>Viridiplantae</taxon>
        <taxon>Streptophyta</taxon>
        <taxon>Embryophyta</taxon>
        <taxon>Tracheophyta</taxon>
        <taxon>Spermatophyta</taxon>
        <taxon>Magnoliopsida</taxon>
        <taxon>eudicotyledons</taxon>
        <taxon>Gunneridae</taxon>
        <taxon>Pentapetalae</taxon>
        <taxon>rosids</taxon>
        <taxon>fabids</taxon>
        <taxon>Rosales</taxon>
        <taxon>Rosaceae</taxon>
        <taxon>Amygdaloideae</taxon>
        <taxon>Amygdaleae</taxon>
        <taxon>Prunus</taxon>
    </lineage>
</organism>
<evidence type="ECO:0000313" key="3">
    <source>
        <dbReference type="Proteomes" id="UP000507245"/>
    </source>
</evidence>
<name>A0A6J5WF83_PRUAR</name>
<dbReference type="Proteomes" id="UP000507245">
    <property type="component" value="Unassembled WGS sequence"/>
</dbReference>
<feature type="region of interest" description="Disordered" evidence="1">
    <location>
        <begin position="178"/>
        <end position="211"/>
    </location>
</feature>
<sequence length="247" mass="28157">MHQTWLPRSVSEIILPSNEVPKWFRCCKDATVVQVDPDSDEEHVAGCEVCFEIPPNVKWESTLSLLLCVSYQDPYYFHAKILINGKLINEIWVRDEDPTETQETHMWLKCIPLSDLDPQGKGRKMPMQQGNTNTYTFQVIFNFPDPDGGPIGFKSCGVHLLGHQVQVDDDDITMMNESTTSVGKKRPRGSEEEQWLCSSSSEPTDQPKQKHIDIDEDQKALHSILNFQAMKFQSGSRGVVNRWPAYS</sequence>
<dbReference type="AlphaFoldDB" id="A0A6J5WF83"/>
<evidence type="ECO:0000313" key="2">
    <source>
        <dbReference type="EMBL" id="CAB4300430.1"/>
    </source>
</evidence>
<proteinExistence type="predicted"/>
<evidence type="ECO:0000256" key="1">
    <source>
        <dbReference type="SAM" id="MobiDB-lite"/>
    </source>
</evidence>
<gene>
    <name evidence="2" type="ORF">ORAREDHAP_LOCUS15557</name>
</gene>
<keyword evidence="3" id="KW-1185">Reference proteome</keyword>
<dbReference type="EMBL" id="CAEKKB010000002">
    <property type="protein sequence ID" value="CAB4300430.1"/>
    <property type="molecule type" value="Genomic_DNA"/>
</dbReference>
<protein>
    <submittedName>
        <fullName evidence="2">Uncharacterized protein</fullName>
    </submittedName>
</protein>
<reference evidence="3" key="1">
    <citation type="journal article" date="2020" name="Genome Biol.">
        <title>Gamete binning: chromosome-level and haplotype-resolved genome assembly enabled by high-throughput single-cell sequencing of gamete genomes.</title>
        <authorList>
            <person name="Campoy J.A."/>
            <person name="Sun H."/>
            <person name="Goel M."/>
            <person name="Jiao W.-B."/>
            <person name="Folz-Donahue K."/>
            <person name="Wang N."/>
            <person name="Rubio M."/>
            <person name="Liu C."/>
            <person name="Kukat C."/>
            <person name="Ruiz D."/>
            <person name="Huettel B."/>
            <person name="Schneeberger K."/>
        </authorList>
    </citation>
    <scope>NUCLEOTIDE SEQUENCE [LARGE SCALE GENOMIC DNA]</scope>
    <source>
        <strain evidence="3">cv. Rojo Pasion</strain>
    </source>
</reference>
<accession>A0A6J5WF83</accession>